<dbReference type="GO" id="GO:0045087">
    <property type="term" value="P:innate immune response"/>
    <property type="evidence" value="ECO:0007669"/>
    <property type="project" value="UniProtKB-KW"/>
</dbReference>
<comment type="subcellular location">
    <subcellularLocation>
        <location evidence="1">Secreted</location>
    </subcellularLocation>
</comment>
<dbReference type="OMA" id="DEMPICK"/>
<keyword evidence="7 9" id="KW-1015">Disulfide bond</keyword>
<dbReference type="SMART" id="SM00644">
    <property type="entry name" value="Ami_2"/>
    <property type="match status" value="1"/>
</dbReference>
<dbReference type="InterPro" id="IPR015510">
    <property type="entry name" value="PGRP"/>
</dbReference>
<name>A0A7R8V036_HERIL</name>
<keyword evidence="14" id="KW-1185">Reference proteome</keyword>
<evidence type="ECO:0000259" key="12">
    <source>
        <dbReference type="SMART" id="SM00701"/>
    </source>
</evidence>
<feature type="chain" id="PRO_5030933188" description="Peptidoglycan-recognition protein" evidence="10">
    <location>
        <begin position="18"/>
        <end position="191"/>
    </location>
</feature>
<keyword evidence="5 10" id="KW-0732">Signal</keyword>
<evidence type="ECO:0000259" key="11">
    <source>
        <dbReference type="SMART" id="SM00644"/>
    </source>
</evidence>
<dbReference type="GO" id="GO:0009253">
    <property type="term" value="P:peptidoglycan catabolic process"/>
    <property type="evidence" value="ECO:0007669"/>
    <property type="project" value="InterPro"/>
</dbReference>
<evidence type="ECO:0000256" key="4">
    <source>
        <dbReference type="ARBA" id="ARBA00022588"/>
    </source>
</evidence>
<evidence type="ECO:0000256" key="6">
    <source>
        <dbReference type="ARBA" id="ARBA00022859"/>
    </source>
</evidence>
<dbReference type="PIRSF" id="PIRSF037945">
    <property type="entry name" value="PGRPs"/>
    <property type="match status" value="1"/>
</dbReference>
<dbReference type="InterPro" id="IPR006619">
    <property type="entry name" value="PGRP_domain_met/bac"/>
</dbReference>
<keyword evidence="3" id="KW-0964">Secreted</keyword>
<evidence type="ECO:0000256" key="7">
    <source>
        <dbReference type="ARBA" id="ARBA00023157"/>
    </source>
</evidence>
<dbReference type="FunFam" id="3.40.80.10:FF:000001">
    <property type="entry name" value="Peptidoglycan recognition protein 1"/>
    <property type="match status" value="1"/>
</dbReference>
<evidence type="ECO:0000313" key="14">
    <source>
        <dbReference type="Proteomes" id="UP000594454"/>
    </source>
</evidence>
<evidence type="ECO:0000256" key="2">
    <source>
        <dbReference type="ARBA" id="ARBA00007553"/>
    </source>
</evidence>
<gene>
    <name evidence="13" type="ORF">HERILL_LOCUS12689</name>
</gene>
<dbReference type="InterPro" id="IPR002502">
    <property type="entry name" value="Amidase_domain"/>
</dbReference>
<organism evidence="13 14">
    <name type="scientific">Hermetia illucens</name>
    <name type="common">Black soldier fly</name>
    <dbReference type="NCBI Taxonomy" id="343691"/>
    <lineage>
        <taxon>Eukaryota</taxon>
        <taxon>Metazoa</taxon>
        <taxon>Ecdysozoa</taxon>
        <taxon>Arthropoda</taxon>
        <taxon>Hexapoda</taxon>
        <taxon>Insecta</taxon>
        <taxon>Pterygota</taxon>
        <taxon>Neoptera</taxon>
        <taxon>Endopterygota</taxon>
        <taxon>Diptera</taxon>
        <taxon>Brachycera</taxon>
        <taxon>Stratiomyomorpha</taxon>
        <taxon>Stratiomyidae</taxon>
        <taxon>Hermetiinae</taxon>
        <taxon>Hermetia</taxon>
    </lineage>
</organism>
<evidence type="ECO:0000256" key="10">
    <source>
        <dbReference type="SAM" id="SignalP"/>
    </source>
</evidence>
<comment type="similarity">
    <text evidence="2 8">Belongs to the N-acetylmuramoyl-L-alanine amidase 2 family.</text>
</comment>
<evidence type="ECO:0000256" key="1">
    <source>
        <dbReference type="ARBA" id="ARBA00004613"/>
    </source>
</evidence>
<evidence type="ECO:0000256" key="5">
    <source>
        <dbReference type="ARBA" id="ARBA00022729"/>
    </source>
</evidence>
<dbReference type="GO" id="GO:0008745">
    <property type="term" value="F:N-acetylmuramoyl-L-alanine amidase activity"/>
    <property type="evidence" value="ECO:0007669"/>
    <property type="project" value="InterPro"/>
</dbReference>
<dbReference type="Gene3D" id="3.40.80.10">
    <property type="entry name" value="Peptidoglycan recognition protein-like"/>
    <property type="match status" value="1"/>
</dbReference>
<evidence type="ECO:0000313" key="13">
    <source>
        <dbReference type="EMBL" id="CAD7090192.1"/>
    </source>
</evidence>
<dbReference type="EMBL" id="LR899013">
    <property type="protein sequence ID" value="CAD7090192.1"/>
    <property type="molecule type" value="Genomic_DNA"/>
</dbReference>
<keyword evidence="4 8" id="KW-0399">Innate immunity</keyword>
<feature type="signal peptide" evidence="10">
    <location>
        <begin position="1"/>
        <end position="17"/>
    </location>
</feature>
<dbReference type="Proteomes" id="UP000594454">
    <property type="component" value="Chromosome 5"/>
</dbReference>
<dbReference type="SMART" id="SM00701">
    <property type="entry name" value="PGRP"/>
    <property type="match status" value="1"/>
</dbReference>
<dbReference type="InterPro" id="IPR036505">
    <property type="entry name" value="Amidase/PGRP_sf"/>
</dbReference>
<dbReference type="GO" id="GO:0042834">
    <property type="term" value="F:peptidoglycan binding"/>
    <property type="evidence" value="ECO:0007669"/>
    <property type="project" value="InterPro"/>
</dbReference>
<evidence type="ECO:0000256" key="3">
    <source>
        <dbReference type="ARBA" id="ARBA00022525"/>
    </source>
</evidence>
<dbReference type="SUPFAM" id="SSF55846">
    <property type="entry name" value="N-acetylmuramoyl-L-alanine amidase-like"/>
    <property type="match status" value="1"/>
</dbReference>
<feature type="domain" description="Peptidoglycan recognition protein family" evidence="12">
    <location>
        <begin position="24"/>
        <end position="166"/>
    </location>
</feature>
<dbReference type="InterPro" id="IPR017331">
    <property type="entry name" value="Peptidoglycan_recognition"/>
</dbReference>
<protein>
    <recommendedName>
        <fullName evidence="8">Peptidoglycan-recognition protein</fullName>
    </recommendedName>
</protein>
<feature type="disulfide bond" evidence="9">
    <location>
        <begin position="23"/>
        <end position="146"/>
    </location>
</feature>
<dbReference type="InParanoid" id="A0A7R8V036"/>
<dbReference type="GO" id="GO:0005576">
    <property type="term" value="C:extracellular region"/>
    <property type="evidence" value="ECO:0007669"/>
    <property type="project" value="UniProtKB-SubCell"/>
</dbReference>
<sequence length="191" mass="21159">MIAKTIAIFLLAVSASAERDETCPGIKSRNNWGARTPTTVTYQTFPVPNVIIHHTVTPVCTTFRSCATQAKSIQRYHQTSKKWPDIAYNFLVGNDGNVYEGVGWHKVGTHMSGYNKNSIGIAFIGDFNDKLPSRAAMKAAKDLIQCGVQLGEISVDYDLYAARQLQSTESPGLTLYAEIQDWDNWKATPNK</sequence>
<dbReference type="PANTHER" id="PTHR11022:SF74">
    <property type="entry name" value="PEPTIDOGLYCAN-RECOGNITION PROTEIN SA"/>
    <property type="match status" value="1"/>
</dbReference>
<feature type="domain" description="N-acetylmuramoyl-L-alanine amidase" evidence="11">
    <location>
        <begin position="35"/>
        <end position="172"/>
    </location>
</feature>
<dbReference type="Pfam" id="PF01510">
    <property type="entry name" value="Amidase_2"/>
    <property type="match status" value="1"/>
</dbReference>
<dbReference type="OrthoDB" id="10001926at2759"/>
<feature type="disulfide bond" evidence="9">
    <location>
        <begin position="60"/>
        <end position="66"/>
    </location>
</feature>
<keyword evidence="6 8" id="KW-0391">Immunity</keyword>
<evidence type="ECO:0000256" key="8">
    <source>
        <dbReference type="PIRNR" id="PIRNR037945"/>
    </source>
</evidence>
<dbReference type="AlphaFoldDB" id="A0A7R8V036"/>
<dbReference type="CDD" id="cd06583">
    <property type="entry name" value="PGRP"/>
    <property type="match status" value="1"/>
</dbReference>
<dbReference type="PANTHER" id="PTHR11022">
    <property type="entry name" value="PEPTIDOGLYCAN RECOGNITION PROTEIN"/>
    <property type="match status" value="1"/>
</dbReference>
<reference evidence="13 14" key="1">
    <citation type="submission" date="2020-11" db="EMBL/GenBank/DDBJ databases">
        <authorList>
            <person name="Wallbank WR R."/>
            <person name="Pardo Diaz C."/>
            <person name="Kozak K."/>
            <person name="Martin S."/>
            <person name="Jiggins C."/>
            <person name="Moest M."/>
            <person name="Warren A I."/>
            <person name="Generalovic N T."/>
            <person name="Byers J.R.P. K."/>
            <person name="Montejo-Kovacevich G."/>
            <person name="Yen C E."/>
        </authorList>
    </citation>
    <scope>NUCLEOTIDE SEQUENCE [LARGE SCALE GENOMIC DNA]</scope>
</reference>
<accession>A0A7R8V036</accession>
<evidence type="ECO:0000256" key="9">
    <source>
        <dbReference type="PIRSR" id="PIRSR037945-1"/>
    </source>
</evidence>
<proteinExistence type="inferred from homology"/>
<dbReference type="GO" id="GO:0008270">
    <property type="term" value="F:zinc ion binding"/>
    <property type="evidence" value="ECO:0007669"/>
    <property type="project" value="InterPro"/>
</dbReference>